<dbReference type="AlphaFoldDB" id="A0A9X3WAF8"/>
<accession>A0A9X3WAF8</accession>
<evidence type="ECO:0000313" key="2">
    <source>
        <dbReference type="EMBL" id="MDC3415490.1"/>
    </source>
</evidence>
<dbReference type="RefSeq" id="WP_272444450.1">
    <property type="nucleotide sequence ID" value="NZ_JAMQKC010000001.1"/>
</dbReference>
<name>A0A9X3WAF8_9BACI</name>
<keyword evidence="1" id="KW-0812">Transmembrane</keyword>
<feature type="transmembrane region" description="Helical" evidence="1">
    <location>
        <begin position="364"/>
        <end position="387"/>
    </location>
</feature>
<feature type="transmembrane region" description="Helical" evidence="1">
    <location>
        <begin position="136"/>
        <end position="156"/>
    </location>
</feature>
<feature type="transmembrane region" description="Helical" evidence="1">
    <location>
        <begin position="197"/>
        <end position="225"/>
    </location>
</feature>
<comment type="caution">
    <text evidence="2">The sequence shown here is derived from an EMBL/GenBank/DDBJ whole genome shotgun (WGS) entry which is preliminary data.</text>
</comment>
<feature type="transmembrane region" description="Helical" evidence="1">
    <location>
        <begin position="107"/>
        <end position="124"/>
    </location>
</feature>
<dbReference type="Proteomes" id="UP001145069">
    <property type="component" value="Unassembled WGS sequence"/>
</dbReference>
<reference evidence="2" key="1">
    <citation type="submission" date="2022-06" db="EMBL/GenBank/DDBJ databases">
        <title>Aquibacillus sp. a new bacterium isolated from soil saline samples.</title>
        <authorList>
            <person name="Galisteo C."/>
            <person name="De La Haba R."/>
            <person name="Sanchez-Porro C."/>
            <person name="Ventosa A."/>
        </authorList>
    </citation>
    <scope>NUCLEOTIDE SEQUENCE</scope>
    <source>
        <strain evidence="2">3ASR75-54</strain>
    </source>
</reference>
<feature type="transmembrane region" description="Helical" evidence="1">
    <location>
        <begin position="245"/>
        <end position="270"/>
    </location>
</feature>
<evidence type="ECO:0000313" key="3">
    <source>
        <dbReference type="Proteomes" id="UP001145069"/>
    </source>
</evidence>
<organism evidence="2 3">
    <name type="scientific">Aquibacillus salsiterrae</name>
    <dbReference type="NCBI Taxonomy" id="2950439"/>
    <lineage>
        <taxon>Bacteria</taxon>
        <taxon>Bacillati</taxon>
        <taxon>Bacillota</taxon>
        <taxon>Bacilli</taxon>
        <taxon>Bacillales</taxon>
        <taxon>Bacillaceae</taxon>
        <taxon>Aquibacillus</taxon>
    </lineage>
</organism>
<feature type="transmembrane region" description="Helical" evidence="1">
    <location>
        <begin position="7"/>
        <end position="26"/>
    </location>
</feature>
<keyword evidence="1" id="KW-1133">Transmembrane helix</keyword>
<proteinExistence type="predicted"/>
<dbReference type="Pfam" id="PF09546">
    <property type="entry name" value="Spore_III_AE"/>
    <property type="match status" value="1"/>
</dbReference>
<gene>
    <name evidence="2" type="primary">spoIIIAE</name>
    <name evidence="2" type="ORF">NC799_00990</name>
</gene>
<dbReference type="InterPro" id="IPR014194">
    <property type="entry name" value="Spore_III_AE"/>
</dbReference>
<keyword evidence="3" id="KW-1185">Reference proteome</keyword>
<protein>
    <submittedName>
        <fullName evidence="2">Stage III sporulation protein AE</fullName>
    </submittedName>
</protein>
<dbReference type="EMBL" id="JAMQKC010000001">
    <property type="protein sequence ID" value="MDC3415490.1"/>
    <property type="molecule type" value="Genomic_DNA"/>
</dbReference>
<dbReference type="NCBIfam" id="TIGR02829">
    <property type="entry name" value="spore_III_AE"/>
    <property type="match status" value="1"/>
</dbReference>
<evidence type="ECO:0000256" key="1">
    <source>
        <dbReference type="SAM" id="Phobius"/>
    </source>
</evidence>
<keyword evidence="1" id="KW-0472">Membrane</keyword>
<sequence length="396" mass="43270">MSQLLKYLMMITILSVITYFSFPVTATASPDNSSQTAYEALDLEKISFDEVKGYWDEVVTEYGGYLPGIEKTTFIEFLKNRGEVSVKEWVVGLFEFLLFELVMNGKLLGTLIMLTLFCTILQSLQSAFEKQAVSRVAYAVVYLVLMIIAFNSFQLASSYINETISTMSSFMVALLPLMLGLMASFGNLVAVSFFHPVIVFLIHTSVLVVSNVVIPLFFLSALLSIVSTLHDNFKVTQLANLLKNIGLAILGTFLTIFLGVISVQGAASAIQDGVAMKTAKFVTGNFIPVVGRMFTDAADTVMSASLLLKNAVGIVGVVILLAIVLFPAMKIFVISIIYKLTSALLQPIGDGPIIKCMDIISKHILYIFAALLVVSFMFFLAIVIIVASSNLALMLR</sequence>
<feature type="transmembrane region" description="Helical" evidence="1">
    <location>
        <begin position="312"/>
        <end position="338"/>
    </location>
</feature>